<evidence type="ECO:0000313" key="8">
    <source>
        <dbReference type="Proteomes" id="UP000238479"/>
    </source>
</evidence>
<keyword evidence="8" id="KW-1185">Reference proteome</keyword>
<evidence type="ECO:0000256" key="5">
    <source>
        <dbReference type="ARBA" id="ARBA00023274"/>
    </source>
</evidence>
<proteinExistence type="inferred from homology"/>
<dbReference type="InterPro" id="IPR027534">
    <property type="entry name" value="Ribosomal_P1/P2"/>
</dbReference>
<comment type="subunit">
    <text evidence="3">P1 and P2 exist as dimers at the large ribosomal subunit.</text>
</comment>
<dbReference type="InterPro" id="IPR038716">
    <property type="entry name" value="P1/P2_N_sf"/>
</dbReference>
<dbReference type="PANTHER" id="PTHR21141">
    <property type="entry name" value="60S ACIDIC RIBOSOMAL PROTEIN FAMILY MEMBER"/>
    <property type="match status" value="1"/>
</dbReference>
<evidence type="ECO:0000313" key="7">
    <source>
        <dbReference type="EMBL" id="PRQ29141.1"/>
    </source>
</evidence>
<keyword evidence="5" id="KW-0687">Ribonucleoprotein</keyword>
<dbReference type="OrthoDB" id="1166300at2759"/>
<dbReference type="STRING" id="74649.A0A2P6Q4N1"/>
<accession>A0A2P6Q4N1</accession>
<evidence type="ECO:0008006" key="9">
    <source>
        <dbReference type="Google" id="ProtNLM"/>
    </source>
</evidence>
<dbReference type="FunFam" id="1.10.10.1410:FF:000002">
    <property type="entry name" value="60S acidic ribosomal protein P2"/>
    <property type="match status" value="1"/>
</dbReference>
<dbReference type="Proteomes" id="UP000238479">
    <property type="component" value="Chromosome 5"/>
</dbReference>
<protein>
    <recommendedName>
        <fullName evidence="9">Ribosomal protein L12 family</fullName>
    </recommendedName>
</protein>
<dbReference type="AlphaFoldDB" id="A0A2P6Q4N1"/>
<reference evidence="7 8" key="1">
    <citation type="journal article" date="2018" name="Nat. Genet.">
        <title>The Rosa genome provides new insights in the design of modern roses.</title>
        <authorList>
            <person name="Bendahmane M."/>
        </authorList>
    </citation>
    <scope>NUCLEOTIDE SEQUENCE [LARGE SCALE GENOMIC DNA]</scope>
    <source>
        <strain evidence="8">cv. Old Blush</strain>
    </source>
</reference>
<name>A0A2P6Q4N1_ROSCH</name>
<dbReference type="GO" id="GO:0022625">
    <property type="term" value="C:cytosolic large ribosomal subunit"/>
    <property type="evidence" value="ECO:0007669"/>
    <property type="project" value="InterPro"/>
</dbReference>
<dbReference type="CDD" id="cd05833">
    <property type="entry name" value="Ribosomal_P2"/>
    <property type="match status" value="1"/>
</dbReference>
<evidence type="ECO:0000256" key="6">
    <source>
        <dbReference type="SAM" id="MobiDB-lite"/>
    </source>
</evidence>
<feature type="compositionally biased region" description="Low complexity" evidence="6">
    <location>
        <begin position="63"/>
        <end position="78"/>
    </location>
</feature>
<feature type="region of interest" description="Disordered" evidence="6">
    <location>
        <begin position="60"/>
        <end position="107"/>
    </location>
</feature>
<comment type="function">
    <text evidence="1">Plays an important role in the elongation step of protein synthesis.</text>
</comment>
<evidence type="ECO:0000256" key="1">
    <source>
        <dbReference type="ARBA" id="ARBA00003362"/>
    </source>
</evidence>
<sequence length="107" mass="11367">MKVIAAYMLARLGGNTNPSANDLKKLIESVGAEVDGDRIELFLSQVNGKNITELVASGKEKLASVPSGGDASAAAPPAISEETKEEKVEEEEDDFDEPLFDLFGPDN</sequence>
<feature type="compositionally biased region" description="Acidic residues" evidence="6">
    <location>
        <begin position="88"/>
        <end position="99"/>
    </location>
</feature>
<dbReference type="PANTHER" id="PTHR21141:SF5">
    <property type="entry name" value="LARGE RIBOSOMAL SUBUNIT PROTEIN P2"/>
    <property type="match status" value="1"/>
</dbReference>
<organism evidence="7 8">
    <name type="scientific">Rosa chinensis</name>
    <name type="common">China rose</name>
    <dbReference type="NCBI Taxonomy" id="74649"/>
    <lineage>
        <taxon>Eukaryota</taxon>
        <taxon>Viridiplantae</taxon>
        <taxon>Streptophyta</taxon>
        <taxon>Embryophyta</taxon>
        <taxon>Tracheophyta</taxon>
        <taxon>Spermatophyta</taxon>
        <taxon>Magnoliopsida</taxon>
        <taxon>eudicotyledons</taxon>
        <taxon>Gunneridae</taxon>
        <taxon>Pentapetalae</taxon>
        <taxon>rosids</taxon>
        <taxon>fabids</taxon>
        <taxon>Rosales</taxon>
        <taxon>Rosaceae</taxon>
        <taxon>Rosoideae</taxon>
        <taxon>Rosoideae incertae sedis</taxon>
        <taxon>Rosa</taxon>
    </lineage>
</organism>
<evidence type="ECO:0000256" key="4">
    <source>
        <dbReference type="ARBA" id="ARBA00022980"/>
    </source>
</evidence>
<comment type="similarity">
    <text evidence="2">Belongs to the eukaryotic ribosomal protein P1/P2 family.</text>
</comment>
<evidence type="ECO:0000256" key="3">
    <source>
        <dbReference type="ARBA" id="ARBA00011266"/>
    </source>
</evidence>
<dbReference type="Gene3D" id="1.10.10.1410">
    <property type="match status" value="1"/>
</dbReference>
<gene>
    <name evidence="7" type="ORF">RchiOBHm_Chr5g0010691</name>
</gene>
<comment type="caution">
    <text evidence="7">The sequence shown here is derived from an EMBL/GenBank/DDBJ whole genome shotgun (WGS) entry which is preliminary data.</text>
</comment>
<dbReference type="Pfam" id="PF00428">
    <property type="entry name" value="Ribosomal_60s"/>
    <property type="match status" value="1"/>
</dbReference>
<dbReference type="HAMAP" id="MF_01478">
    <property type="entry name" value="Ribosomal_L12_arch"/>
    <property type="match status" value="1"/>
</dbReference>
<evidence type="ECO:0000256" key="2">
    <source>
        <dbReference type="ARBA" id="ARBA00005436"/>
    </source>
</evidence>
<dbReference type="GO" id="GO:0002182">
    <property type="term" value="P:cytoplasmic translational elongation"/>
    <property type="evidence" value="ECO:0007669"/>
    <property type="project" value="InterPro"/>
</dbReference>
<dbReference type="Gramene" id="PRQ29141">
    <property type="protein sequence ID" value="PRQ29141"/>
    <property type="gene ID" value="RchiOBHm_Chr5g0010691"/>
</dbReference>
<dbReference type="EMBL" id="PDCK01000043">
    <property type="protein sequence ID" value="PRQ29141.1"/>
    <property type="molecule type" value="Genomic_DNA"/>
</dbReference>
<dbReference type="OMA" id="GITMIKG"/>
<keyword evidence="4" id="KW-0689">Ribosomal protein</keyword>
<dbReference type="GO" id="GO:0003735">
    <property type="term" value="F:structural constituent of ribosome"/>
    <property type="evidence" value="ECO:0007669"/>
    <property type="project" value="InterPro"/>
</dbReference>
<dbReference type="InterPro" id="IPR044076">
    <property type="entry name" value="Ribosomal_P2"/>
</dbReference>